<dbReference type="RefSeq" id="WP_154149246.1">
    <property type="nucleotide sequence ID" value="NZ_SZWE01000001.1"/>
</dbReference>
<evidence type="ECO:0000256" key="1">
    <source>
        <dbReference type="ARBA" id="ARBA00004651"/>
    </source>
</evidence>
<dbReference type="Proteomes" id="UP000564704">
    <property type="component" value="Unassembled WGS sequence"/>
</dbReference>
<keyword evidence="3" id="KW-1003">Cell membrane</keyword>
<dbReference type="GO" id="GO:0005886">
    <property type="term" value="C:plasma membrane"/>
    <property type="evidence" value="ECO:0007669"/>
    <property type="project" value="UniProtKB-SubCell"/>
</dbReference>
<dbReference type="InterPro" id="IPR007140">
    <property type="entry name" value="DUF350"/>
</dbReference>
<evidence type="ECO:0000256" key="7">
    <source>
        <dbReference type="SAM" id="Phobius"/>
    </source>
</evidence>
<comment type="caution">
    <text evidence="8">The sequence shown here is derived from an EMBL/GenBank/DDBJ whole genome shotgun (WGS) entry which is preliminary data.</text>
</comment>
<feature type="transmembrane region" description="Helical" evidence="7">
    <location>
        <begin position="51"/>
        <end position="73"/>
    </location>
</feature>
<reference evidence="8 9" key="1">
    <citation type="submission" date="2019-05" db="EMBL/GenBank/DDBJ databases">
        <title>Roseovarius bejariae sp. nov., a moderately halophylic bacterium isolated from a saline soil in Rambla Salada (Murcia).</title>
        <authorList>
            <person name="Castro D.J."/>
            <person name="Gomez-Altuve A."/>
            <person name="Reina J.C."/>
            <person name="Rodriguez M."/>
            <person name="Sampedro I."/>
            <person name="Llamas I."/>
            <person name="Martinez-Checa F."/>
        </authorList>
    </citation>
    <scope>NUCLEOTIDE SEQUENCE [LARGE SCALE GENOMIC DNA]</scope>
    <source>
        <strain evidence="8 9">A21</strain>
    </source>
</reference>
<evidence type="ECO:0000256" key="2">
    <source>
        <dbReference type="ARBA" id="ARBA00005779"/>
    </source>
</evidence>
<feature type="transmembrane region" description="Helical" evidence="7">
    <location>
        <begin position="12"/>
        <end position="30"/>
    </location>
</feature>
<evidence type="ECO:0000313" key="9">
    <source>
        <dbReference type="Proteomes" id="UP000564704"/>
    </source>
</evidence>
<keyword evidence="6 7" id="KW-0472">Membrane</keyword>
<evidence type="ECO:0000256" key="4">
    <source>
        <dbReference type="ARBA" id="ARBA00022692"/>
    </source>
</evidence>
<evidence type="ECO:0000256" key="6">
    <source>
        <dbReference type="ARBA" id="ARBA00023136"/>
    </source>
</evidence>
<keyword evidence="9" id="KW-1185">Reference proteome</keyword>
<evidence type="ECO:0000313" key="8">
    <source>
        <dbReference type="EMBL" id="MRU14638.1"/>
    </source>
</evidence>
<keyword evidence="4 7" id="KW-0812">Transmembrane</keyword>
<dbReference type="Pfam" id="PF03994">
    <property type="entry name" value="DUF350"/>
    <property type="match status" value="1"/>
</dbReference>
<comment type="similarity">
    <text evidence="2">Belongs to the UPF0719 family.</text>
</comment>
<sequence length="74" mass="7973">MDLFSAIALPEVVSTIVYTLLGVVLMWGCWKVIDLLTPFSIVKEIEDGHNMALAVLIGALFISLSIIIAAVILS</sequence>
<comment type="subcellular location">
    <subcellularLocation>
        <location evidence="1">Cell membrane</location>
        <topology evidence="1">Multi-pass membrane protein</topology>
    </subcellularLocation>
</comment>
<evidence type="ECO:0000256" key="3">
    <source>
        <dbReference type="ARBA" id="ARBA00022475"/>
    </source>
</evidence>
<proteinExistence type="inferred from homology"/>
<gene>
    <name evidence="8" type="ORF">FDP25_04250</name>
</gene>
<name>A0A844D0G1_9RHOB</name>
<dbReference type="AlphaFoldDB" id="A0A844D0G1"/>
<evidence type="ECO:0000256" key="5">
    <source>
        <dbReference type="ARBA" id="ARBA00022989"/>
    </source>
</evidence>
<dbReference type="OrthoDB" id="7659179at2"/>
<dbReference type="EMBL" id="SZWE01000001">
    <property type="protein sequence ID" value="MRU14638.1"/>
    <property type="molecule type" value="Genomic_DNA"/>
</dbReference>
<protein>
    <submittedName>
        <fullName evidence="8">DUF350 domain-containing protein</fullName>
    </submittedName>
</protein>
<organism evidence="8 9">
    <name type="scientific">Roseovarius bejariae</name>
    <dbReference type="NCBI Taxonomy" id="2576383"/>
    <lineage>
        <taxon>Bacteria</taxon>
        <taxon>Pseudomonadati</taxon>
        <taxon>Pseudomonadota</taxon>
        <taxon>Alphaproteobacteria</taxon>
        <taxon>Rhodobacterales</taxon>
        <taxon>Roseobacteraceae</taxon>
        <taxon>Roseovarius</taxon>
    </lineage>
</organism>
<keyword evidence="5 7" id="KW-1133">Transmembrane helix</keyword>
<accession>A0A844D0G1</accession>